<dbReference type="EMBL" id="JAFKCZ010000016">
    <property type="protein sequence ID" value="MBN7798633.1"/>
    <property type="molecule type" value="Genomic_DNA"/>
</dbReference>
<keyword evidence="1" id="KW-0479">Metal-binding</keyword>
<dbReference type="Gene3D" id="2.60.120.620">
    <property type="entry name" value="q2cbj1_9rhob like domain"/>
    <property type="match status" value="1"/>
</dbReference>
<keyword evidence="3" id="KW-0223">Dioxygenase</keyword>
<dbReference type="PANTHER" id="PTHR20883">
    <property type="entry name" value="PHYTANOYL-COA DIOXYGENASE DOMAIN CONTAINING 1"/>
    <property type="match status" value="1"/>
</dbReference>
<dbReference type="GO" id="GO:0016706">
    <property type="term" value="F:2-oxoglutarate-dependent dioxygenase activity"/>
    <property type="evidence" value="ECO:0007669"/>
    <property type="project" value="UniProtKB-ARBA"/>
</dbReference>
<dbReference type="Pfam" id="PF05721">
    <property type="entry name" value="PhyH"/>
    <property type="match status" value="1"/>
</dbReference>
<dbReference type="SUPFAM" id="SSF51197">
    <property type="entry name" value="Clavaminate synthase-like"/>
    <property type="match status" value="1"/>
</dbReference>
<dbReference type="AlphaFoldDB" id="A0A939INZ4"/>
<protein>
    <submittedName>
        <fullName evidence="3">Phytanoyl-CoA dioxygenase family protein</fullName>
    </submittedName>
</protein>
<evidence type="ECO:0000256" key="2">
    <source>
        <dbReference type="ARBA" id="ARBA00023004"/>
    </source>
</evidence>
<name>A0A939INZ4_9GAMM</name>
<evidence type="ECO:0000313" key="3">
    <source>
        <dbReference type="EMBL" id="MBN7798633.1"/>
    </source>
</evidence>
<keyword evidence="3" id="KW-0560">Oxidoreductase</keyword>
<sequence length="281" mass="30975">MSRKNVSEYLSADLAGTYRRTESEAAKMLPPEVVDADLAAVAEHGYVVIEKLLTDRELDDIRGAAAPLLREAGRNEFEGLKTQRVYAVLAKTRALDRLVDHPRILALLDRLFQPNYLLSQLQIINILPGETAQALHADDSFYPLPRPRPPLGAATVWAIDDFTASNGATSIVPGSHAWGDDRSPGTGEARPAVMPAGSVIFYPGTFWHGGGANRSDNARLAVTCQYCEPWLRTQENYFLGTPLEVVREVSEDIRRMLGYSIHPPFIGMVNGMHPKRVLEDG</sequence>
<organism evidence="3 4">
    <name type="scientific">Parahaliea mediterranea</name>
    <dbReference type="NCBI Taxonomy" id="651086"/>
    <lineage>
        <taxon>Bacteria</taxon>
        <taxon>Pseudomonadati</taxon>
        <taxon>Pseudomonadota</taxon>
        <taxon>Gammaproteobacteria</taxon>
        <taxon>Cellvibrionales</taxon>
        <taxon>Halieaceae</taxon>
        <taxon>Parahaliea</taxon>
    </lineage>
</organism>
<gene>
    <name evidence="3" type="ORF">JYP50_18675</name>
</gene>
<keyword evidence="4" id="KW-1185">Reference proteome</keyword>
<accession>A0A939INZ4</accession>
<comment type="caution">
    <text evidence="3">The sequence shown here is derived from an EMBL/GenBank/DDBJ whole genome shotgun (WGS) entry which is preliminary data.</text>
</comment>
<keyword evidence="2" id="KW-0408">Iron</keyword>
<evidence type="ECO:0000256" key="1">
    <source>
        <dbReference type="ARBA" id="ARBA00022723"/>
    </source>
</evidence>
<proteinExistence type="predicted"/>
<dbReference type="Proteomes" id="UP000664303">
    <property type="component" value="Unassembled WGS sequence"/>
</dbReference>
<dbReference type="PANTHER" id="PTHR20883:SF15">
    <property type="entry name" value="PHYTANOYL-COA DIOXYGENASE DOMAIN-CONTAINING PROTEIN 1"/>
    <property type="match status" value="1"/>
</dbReference>
<dbReference type="InterPro" id="IPR008775">
    <property type="entry name" value="Phytyl_CoA_dOase-like"/>
</dbReference>
<dbReference type="RefSeq" id="WP_206562075.1">
    <property type="nucleotide sequence ID" value="NZ_JAFKCZ010000016.1"/>
</dbReference>
<evidence type="ECO:0000313" key="4">
    <source>
        <dbReference type="Proteomes" id="UP000664303"/>
    </source>
</evidence>
<reference evidence="3" key="1">
    <citation type="submission" date="2021-02" db="EMBL/GenBank/DDBJ databases">
        <title>PHA producing bacteria isolated from coastal sediment in Guangdong, Shenzhen.</title>
        <authorList>
            <person name="Zheng W."/>
            <person name="Yu S."/>
            <person name="Huang Y."/>
        </authorList>
    </citation>
    <scope>NUCLEOTIDE SEQUENCE</scope>
    <source>
        <strain evidence="3">TN14-10</strain>
    </source>
</reference>
<dbReference type="GO" id="GO:0005506">
    <property type="term" value="F:iron ion binding"/>
    <property type="evidence" value="ECO:0007669"/>
    <property type="project" value="UniProtKB-ARBA"/>
</dbReference>